<feature type="non-terminal residue" evidence="2">
    <location>
        <position position="1"/>
    </location>
</feature>
<sequence length="134" mass="14759">PRGPSLPSSTPATSPLCLKINTPVPGSDKQATSTLLTTPPHFLNSQPATSIPLIPKKPKSQKLSFRHLPVTRPPPHSDSPPACEPSQLLNFETQFEQYDNFMYLQESDSSSSFDGWSVSSGDLFTSDQNFETYY</sequence>
<feature type="compositionally biased region" description="Polar residues" evidence="1">
    <location>
        <begin position="29"/>
        <end position="49"/>
    </location>
</feature>
<feature type="non-terminal residue" evidence="2">
    <location>
        <position position="134"/>
    </location>
</feature>
<reference evidence="2 3" key="1">
    <citation type="submission" date="2024-04" db="EMBL/GenBank/DDBJ databases">
        <authorList>
            <consortium name="Genoscope - CEA"/>
            <person name="William W."/>
        </authorList>
    </citation>
    <scope>NUCLEOTIDE SEQUENCE [LARGE SCALE GENOMIC DNA]</scope>
</reference>
<dbReference type="AlphaFoldDB" id="A0AAV2HFY1"/>
<dbReference type="Proteomes" id="UP001497497">
    <property type="component" value="Unassembled WGS sequence"/>
</dbReference>
<dbReference type="EMBL" id="CAXITT010000110">
    <property type="protein sequence ID" value="CAL1532224.1"/>
    <property type="molecule type" value="Genomic_DNA"/>
</dbReference>
<gene>
    <name evidence="2" type="ORF">GSLYS_00006303001</name>
</gene>
<accession>A0AAV2HFY1</accession>
<evidence type="ECO:0000256" key="1">
    <source>
        <dbReference type="SAM" id="MobiDB-lite"/>
    </source>
</evidence>
<protein>
    <submittedName>
        <fullName evidence="2">Uncharacterized protein</fullName>
    </submittedName>
</protein>
<comment type="caution">
    <text evidence="2">The sequence shown here is derived from an EMBL/GenBank/DDBJ whole genome shotgun (WGS) entry which is preliminary data.</text>
</comment>
<name>A0AAV2HFY1_LYMST</name>
<feature type="region of interest" description="Disordered" evidence="1">
    <location>
        <begin position="1"/>
        <end position="56"/>
    </location>
</feature>
<organism evidence="2 3">
    <name type="scientific">Lymnaea stagnalis</name>
    <name type="common">Great pond snail</name>
    <name type="synonym">Helix stagnalis</name>
    <dbReference type="NCBI Taxonomy" id="6523"/>
    <lineage>
        <taxon>Eukaryota</taxon>
        <taxon>Metazoa</taxon>
        <taxon>Spiralia</taxon>
        <taxon>Lophotrochozoa</taxon>
        <taxon>Mollusca</taxon>
        <taxon>Gastropoda</taxon>
        <taxon>Heterobranchia</taxon>
        <taxon>Euthyneura</taxon>
        <taxon>Panpulmonata</taxon>
        <taxon>Hygrophila</taxon>
        <taxon>Lymnaeoidea</taxon>
        <taxon>Lymnaeidae</taxon>
        <taxon>Lymnaea</taxon>
    </lineage>
</organism>
<feature type="compositionally biased region" description="Low complexity" evidence="1">
    <location>
        <begin position="1"/>
        <end position="16"/>
    </location>
</feature>
<evidence type="ECO:0000313" key="2">
    <source>
        <dbReference type="EMBL" id="CAL1532224.1"/>
    </source>
</evidence>
<proteinExistence type="predicted"/>
<keyword evidence="3" id="KW-1185">Reference proteome</keyword>
<evidence type="ECO:0000313" key="3">
    <source>
        <dbReference type="Proteomes" id="UP001497497"/>
    </source>
</evidence>